<name>A0A8S4QBF5_OWEFU</name>
<dbReference type="InterPro" id="IPR001128">
    <property type="entry name" value="Cyt_P450"/>
</dbReference>
<keyword evidence="2" id="KW-0812">Transmembrane</keyword>
<comment type="caution">
    <text evidence="3">The sequence shown here is derived from an EMBL/GenBank/DDBJ whole genome shotgun (WGS) entry which is preliminary data.</text>
</comment>
<evidence type="ECO:0008006" key="5">
    <source>
        <dbReference type="Google" id="ProtNLM"/>
    </source>
</evidence>
<gene>
    <name evidence="3" type="ORF">OFUS_LOCUS25162</name>
</gene>
<sequence>IATMLAATFIQGLMTPRLYIQAIFWIVIWTSIWSLFRFLRWMIRLNITLNQFPHLKKHWWRGSLPEGFSGLDHKFLLHCLEMTKLHKTAYSEWYRPFLGAVIVCHPDTAKVVLKHSHGKAPNYRRFLVDWLGDGLLISSGPKWFRNRRLLTPAFHFHILKEYTTVFNKA</sequence>
<feature type="transmembrane region" description="Helical" evidence="2">
    <location>
        <begin position="18"/>
        <end position="36"/>
    </location>
</feature>
<protein>
    <recommendedName>
        <fullName evidence="5">Cytochrome P450</fullName>
    </recommendedName>
</protein>
<keyword evidence="4" id="KW-1185">Reference proteome</keyword>
<dbReference type="Gene3D" id="1.10.630.10">
    <property type="entry name" value="Cytochrome P450"/>
    <property type="match status" value="1"/>
</dbReference>
<dbReference type="Pfam" id="PF00067">
    <property type="entry name" value="p450"/>
    <property type="match status" value="1"/>
</dbReference>
<dbReference type="Proteomes" id="UP000749559">
    <property type="component" value="Unassembled WGS sequence"/>
</dbReference>
<dbReference type="GO" id="GO:0005506">
    <property type="term" value="F:iron ion binding"/>
    <property type="evidence" value="ECO:0007669"/>
    <property type="project" value="InterPro"/>
</dbReference>
<dbReference type="SUPFAM" id="SSF48264">
    <property type="entry name" value="Cytochrome P450"/>
    <property type="match status" value="1"/>
</dbReference>
<dbReference type="InterPro" id="IPR050196">
    <property type="entry name" value="Cytochrome_P450_Monoox"/>
</dbReference>
<dbReference type="PANTHER" id="PTHR24291:SF201">
    <property type="entry name" value="CYTOCHROME P450, FAMILY 4, SUBFAMILY B, POLYPEPTIDE 7"/>
    <property type="match status" value="1"/>
</dbReference>
<comment type="similarity">
    <text evidence="1">Belongs to the cytochrome P450 family.</text>
</comment>
<dbReference type="GO" id="GO:0004497">
    <property type="term" value="F:monooxygenase activity"/>
    <property type="evidence" value="ECO:0007669"/>
    <property type="project" value="InterPro"/>
</dbReference>
<evidence type="ECO:0000313" key="4">
    <source>
        <dbReference type="Proteomes" id="UP000749559"/>
    </source>
</evidence>
<evidence type="ECO:0000313" key="3">
    <source>
        <dbReference type="EMBL" id="CAH1801365.1"/>
    </source>
</evidence>
<keyword evidence="2" id="KW-0472">Membrane</keyword>
<dbReference type="PANTHER" id="PTHR24291">
    <property type="entry name" value="CYTOCHROME P450 FAMILY 4"/>
    <property type="match status" value="1"/>
</dbReference>
<dbReference type="InterPro" id="IPR036396">
    <property type="entry name" value="Cyt_P450_sf"/>
</dbReference>
<organism evidence="3 4">
    <name type="scientific">Owenia fusiformis</name>
    <name type="common">Polychaete worm</name>
    <dbReference type="NCBI Taxonomy" id="6347"/>
    <lineage>
        <taxon>Eukaryota</taxon>
        <taxon>Metazoa</taxon>
        <taxon>Spiralia</taxon>
        <taxon>Lophotrochozoa</taxon>
        <taxon>Annelida</taxon>
        <taxon>Polychaeta</taxon>
        <taxon>Sedentaria</taxon>
        <taxon>Canalipalpata</taxon>
        <taxon>Sabellida</taxon>
        <taxon>Oweniida</taxon>
        <taxon>Oweniidae</taxon>
        <taxon>Owenia</taxon>
    </lineage>
</organism>
<feature type="non-terminal residue" evidence="3">
    <location>
        <position position="169"/>
    </location>
</feature>
<dbReference type="AlphaFoldDB" id="A0A8S4QBF5"/>
<accession>A0A8S4QBF5</accession>
<dbReference type="GO" id="GO:0020037">
    <property type="term" value="F:heme binding"/>
    <property type="evidence" value="ECO:0007669"/>
    <property type="project" value="InterPro"/>
</dbReference>
<evidence type="ECO:0000256" key="2">
    <source>
        <dbReference type="SAM" id="Phobius"/>
    </source>
</evidence>
<dbReference type="EMBL" id="CAIIXF020000012">
    <property type="protein sequence ID" value="CAH1801365.1"/>
    <property type="molecule type" value="Genomic_DNA"/>
</dbReference>
<proteinExistence type="inferred from homology"/>
<keyword evidence="2" id="KW-1133">Transmembrane helix</keyword>
<reference evidence="3" key="1">
    <citation type="submission" date="2022-03" db="EMBL/GenBank/DDBJ databases">
        <authorList>
            <person name="Martin C."/>
        </authorList>
    </citation>
    <scope>NUCLEOTIDE SEQUENCE</scope>
</reference>
<feature type="non-terminal residue" evidence="3">
    <location>
        <position position="1"/>
    </location>
</feature>
<evidence type="ECO:0000256" key="1">
    <source>
        <dbReference type="ARBA" id="ARBA00010617"/>
    </source>
</evidence>
<dbReference type="OrthoDB" id="6150158at2759"/>
<dbReference type="GO" id="GO:0016705">
    <property type="term" value="F:oxidoreductase activity, acting on paired donors, with incorporation or reduction of molecular oxygen"/>
    <property type="evidence" value="ECO:0007669"/>
    <property type="project" value="InterPro"/>
</dbReference>